<accession>A0ABU4Z6R5</accession>
<organism evidence="1 2">
    <name type="scientific">Mesorhizobium captivum</name>
    <dbReference type="NCBI Taxonomy" id="3072319"/>
    <lineage>
        <taxon>Bacteria</taxon>
        <taxon>Pseudomonadati</taxon>
        <taxon>Pseudomonadota</taxon>
        <taxon>Alphaproteobacteria</taxon>
        <taxon>Hyphomicrobiales</taxon>
        <taxon>Phyllobacteriaceae</taxon>
        <taxon>Mesorhizobium</taxon>
    </lineage>
</organism>
<name>A0ABU4Z6R5_9HYPH</name>
<proteinExistence type="predicted"/>
<dbReference type="RefSeq" id="WP_320228754.1">
    <property type="nucleotide sequence ID" value="NZ_JAVIJC010000032.1"/>
</dbReference>
<dbReference type="Proteomes" id="UP001271249">
    <property type="component" value="Unassembled WGS sequence"/>
</dbReference>
<keyword evidence="2" id="KW-1185">Reference proteome</keyword>
<protein>
    <recommendedName>
        <fullName evidence="3">DNA-binding protein</fullName>
    </recommendedName>
</protein>
<gene>
    <name evidence="1" type="ORF">RFN29_25710</name>
</gene>
<sequence length="95" mass="10695">MRRPQPPYHTILLRADTIKALLEPLPGDMSLSVLEAQTVIGCSGNWLDCGRIYGYGPRFVKDNGLIRYPVAYLREWISQHTVDPRDVAAKLEAAE</sequence>
<evidence type="ECO:0008006" key="3">
    <source>
        <dbReference type="Google" id="ProtNLM"/>
    </source>
</evidence>
<dbReference type="EMBL" id="JAVIJC010000032">
    <property type="protein sequence ID" value="MDX8494959.1"/>
    <property type="molecule type" value="Genomic_DNA"/>
</dbReference>
<reference evidence="1 2" key="1">
    <citation type="submission" date="2023-08" db="EMBL/GenBank/DDBJ databases">
        <title>Implementing the SeqCode for naming new Mesorhizobium species isolated from Vachellia karroo root nodules.</title>
        <authorList>
            <person name="Van Lill M."/>
        </authorList>
    </citation>
    <scope>NUCLEOTIDE SEQUENCE [LARGE SCALE GENOMIC DNA]</scope>
    <source>
        <strain evidence="1 2">VK22B</strain>
    </source>
</reference>
<comment type="caution">
    <text evidence="1">The sequence shown here is derived from an EMBL/GenBank/DDBJ whole genome shotgun (WGS) entry which is preliminary data.</text>
</comment>
<evidence type="ECO:0000313" key="1">
    <source>
        <dbReference type="EMBL" id="MDX8494959.1"/>
    </source>
</evidence>
<evidence type="ECO:0000313" key="2">
    <source>
        <dbReference type="Proteomes" id="UP001271249"/>
    </source>
</evidence>